<evidence type="ECO:0000256" key="2">
    <source>
        <dbReference type="SAM" id="SignalP"/>
    </source>
</evidence>
<comment type="caution">
    <text evidence="3">The sequence shown here is derived from an EMBL/GenBank/DDBJ whole genome shotgun (WGS) entry which is preliminary data.</text>
</comment>
<evidence type="ECO:0000313" key="3">
    <source>
        <dbReference type="EMBL" id="GAA5020500.1"/>
    </source>
</evidence>
<dbReference type="RefSeq" id="WP_345653574.1">
    <property type="nucleotide sequence ID" value="NZ_BAABKB010000021.1"/>
</dbReference>
<feature type="region of interest" description="Disordered" evidence="1">
    <location>
        <begin position="21"/>
        <end position="67"/>
    </location>
</feature>
<protein>
    <recommendedName>
        <fullName evidence="5">DUF4352 domain-containing protein</fullName>
    </recommendedName>
</protein>
<gene>
    <name evidence="3" type="ORF">GCM10023335_50290</name>
</gene>
<keyword evidence="2" id="KW-0732">Signal</keyword>
<dbReference type="Proteomes" id="UP001501759">
    <property type="component" value="Unassembled WGS sequence"/>
</dbReference>
<reference evidence="4" key="1">
    <citation type="journal article" date="2019" name="Int. J. Syst. Evol. Microbiol.">
        <title>The Global Catalogue of Microorganisms (GCM) 10K type strain sequencing project: providing services to taxonomists for standard genome sequencing and annotation.</title>
        <authorList>
            <consortium name="The Broad Institute Genomics Platform"/>
            <consortium name="The Broad Institute Genome Sequencing Center for Infectious Disease"/>
            <person name="Wu L."/>
            <person name="Ma J."/>
        </authorList>
    </citation>
    <scope>NUCLEOTIDE SEQUENCE [LARGE SCALE GENOMIC DNA]</scope>
    <source>
        <strain evidence="4">JCM 18409</strain>
    </source>
</reference>
<sequence>MNIRRAACATLLIAATTTACTGTASDDEQQPTTAARAGGTPAASATAKGSALKLGSGHHWSDTDLDGSRISGTTTVVGYTQPAEGVHLGDEVSHFPHPVWAVLDVKVCADEDSTNVLVAQQPWQLGFPDGTRVAAPLISGAGVPEPEYPVDGDLVRPGTCLRGKITFSVAKGTRPDLIIYGPEGRDPVQWAVPEPRK</sequence>
<name>A0ABP9J5Y3_9ACTN</name>
<dbReference type="PROSITE" id="PS51257">
    <property type="entry name" value="PROKAR_LIPOPROTEIN"/>
    <property type="match status" value="1"/>
</dbReference>
<feature type="compositionally biased region" description="Low complexity" evidence="1">
    <location>
        <begin position="31"/>
        <end position="54"/>
    </location>
</feature>
<keyword evidence="4" id="KW-1185">Reference proteome</keyword>
<dbReference type="EMBL" id="BAABKB010000021">
    <property type="protein sequence ID" value="GAA5020500.1"/>
    <property type="molecule type" value="Genomic_DNA"/>
</dbReference>
<organism evidence="3 4">
    <name type="scientific">Streptomyces siamensis</name>
    <dbReference type="NCBI Taxonomy" id="1274986"/>
    <lineage>
        <taxon>Bacteria</taxon>
        <taxon>Bacillati</taxon>
        <taxon>Actinomycetota</taxon>
        <taxon>Actinomycetes</taxon>
        <taxon>Kitasatosporales</taxon>
        <taxon>Streptomycetaceae</taxon>
        <taxon>Streptomyces</taxon>
    </lineage>
</organism>
<accession>A0ABP9J5Y3</accession>
<feature type="signal peptide" evidence="2">
    <location>
        <begin position="1"/>
        <end position="21"/>
    </location>
</feature>
<evidence type="ECO:0008006" key="5">
    <source>
        <dbReference type="Google" id="ProtNLM"/>
    </source>
</evidence>
<feature type="chain" id="PRO_5047163660" description="DUF4352 domain-containing protein" evidence="2">
    <location>
        <begin position="22"/>
        <end position="197"/>
    </location>
</feature>
<proteinExistence type="predicted"/>
<evidence type="ECO:0000313" key="4">
    <source>
        <dbReference type="Proteomes" id="UP001501759"/>
    </source>
</evidence>
<evidence type="ECO:0000256" key="1">
    <source>
        <dbReference type="SAM" id="MobiDB-lite"/>
    </source>
</evidence>